<reference evidence="2" key="1">
    <citation type="journal article" date="2020" name="Stud. Mycol.">
        <title>101 Dothideomycetes genomes: a test case for predicting lifestyles and emergence of pathogens.</title>
        <authorList>
            <person name="Haridas S."/>
            <person name="Albert R."/>
            <person name="Binder M."/>
            <person name="Bloem J."/>
            <person name="Labutti K."/>
            <person name="Salamov A."/>
            <person name="Andreopoulos B."/>
            <person name="Baker S."/>
            <person name="Barry K."/>
            <person name="Bills G."/>
            <person name="Bluhm B."/>
            <person name="Cannon C."/>
            <person name="Castanera R."/>
            <person name="Culley D."/>
            <person name="Daum C."/>
            <person name="Ezra D."/>
            <person name="Gonzalez J."/>
            <person name="Henrissat B."/>
            <person name="Kuo A."/>
            <person name="Liang C."/>
            <person name="Lipzen A."/>
            <person name="Lutzoni F."/>
            <person name="Magnuson J."/>
            <person name="Mondo S."/>
            <person name="Nolan M."/>
            <person name="Ohm R."/>
            <person name="Pangilinan J."/>
            <person name="Park H.-J."/>
            <person name="Ramirez L."/>
            <person name="Alfaro M."/>
            <person name="Sun H."/>
            <person name="Tritt A."/>
            <person name="Yoshinaga Y."/>
            <person name="Zwiers L.-H."/>
            <person name="Turgeon B."/>
            <person name="Goodwin S."/>
            <person name="Spatafora J."/>
            <person name="Crous P."/>
            <person name="Grigoriev I."/>
        </authorList>
    </citation>
    <scope>NUCLEOTIDE SEQUENCE</scope>
    <source>
        <strain evidence="2">CBS 110217</strain>
    </source>
</reference>
<gene>
    <name evidence="2" type="ORF">EK21DRAFT_86055</name>
</gene>
<accession>A0A9P4HIM5</accession>
<evidence type="ECO:0000256" key="1">
    <source>
        <dbReference type="SAM" id="MobiDB-lite"/>
    </source>
</evidence>
<dbReference type="EMBL" id="ML978164">
    <property type="protein sequence ID" value="KAF2033907.1"/>
    <property type="molecule type" value="Genomic_DNA"/>
</dbReference>
<comment type="caution">
    <text evidence="2">The sequence shown here is derived from an EMBL/GenBank/DDBJ whole genome shotgun (WGS) entry which is preliminary data.</text>
</comment>
<feature type="compositionally biased region" description="Basic residues" evidence="1">
    <location>
        <begin position="473"/>
        <end position="483"/>
    </location>
</feature>
<dbReference type="Proteomes" id="UP000799777">
    <property type="component" value="Unassembled WGS sequence"/>
</dbReference>
<proteinExistence type="predicted"/>
<organism evidence="2 3">
    <name type="scientific">Setomelanomma holmii</name>
    <dbReference type="NCBI Taxonomy" id="210430"/>
    <lineage>
        <taxon>Eukaryota</taxon>
        <taxon>Fungi</taxon>
        <taxon>Dikarya</taxon>
        <taxon>Ascomycota</taxon>
        <taxon>Pezizomycotina</taxon>
        <taxon>Dothideomycetes</taxon>
        <taxon>Pleosporomycetidae</taxon>
        <taxon>Pleosporales</taxon>
        <taxon>Pleosporineae</taxon>
        <taxon>Phaeosphaeriaceae</taxon>
        <taxon>Setomelanomma</taxon>
    </lineage>
</organism>
<protein>
    <submittedName>
        <fullName evidence="2">Uncharacterized protein</fullName>
    </submittedName>
</protein>
<feature type="region of interest" description="Disordered" evidence="1">
    <location>
        <begin position="466"/>
        <end position="491"/>
    </location>
</feature>
<name>A0A9P4HIM5_9PLEO</name>
<dbReference type="OrthoDB" id="3799620at2759"/>
<keyword evidence="3" id="KW-1185">Reference proteome</keyword>
<evidence type="ECO:0000313" key="3">
    <source>
        <dbReference type="Proteomes" id="UP000799777"/>
    </source>
</evidence>
<sequence>MPTTFFDLPAELRDEVYAYLWSDVDFFYVRHNGNITLLGDSPYDGQSFIRLRGPYTSGKMLPEATAVFQRVGSFRLLIRRNTWYAAEFFESGFFAPFSHHHIRELTIDHRIPRSLQSPASPSGPSKRPFYKVPVTSFDYIHHFMREIFSHSNLKVFRIHTFAQDTKYNTNTEVQSLHVAIQVIISYLQRFELNFFGQLPVARRLAPGETDLIRDSMVAAMEARIDSHVAKMRSKDMGGIVELSGGNMKKARWLSITQVRRRNLVVCGYGVLDDIEQSQVTPTPPQRPYTETLHVTTMHFSCLRREFTPFLQGCPVSHNACGEGWVPTALLASDFLKQEMLGLALLGTMADKVSEFARYIEKSCRHGDARSSHDSFAIQVELLLLQRFVLQIACDWSVLYIRLRFPRSGSRDELGEEHRHLTHNTPGDFFSLLINNYSSTTTHQQLLINNYSSTTTHQQLLINNYSSTTTHQQPKPRCRSHRSSTSRVNSATSNDALGLSVHTGRSFTSSDCAPLWLCSSKKIRQEGLEHHLHAGSIRLEISNTGWVSNDAFNSQIFSPISPLDIRRLDINLVRSRYQPLNPVPAHQVYVTPTIFVAHLHGHLAAGGKLQVLSLSMRLKPRDFNRGDLKNIRAYGQALARSCRSCVNSHFPSIFIWQTFFASNIRGRFERKILREVEHWNISRISTLVERRRGNVKMAPSEEWSGLVGWQFVWLRAGPV</sequence>
<evidence type="ECO:0000313" key="2">
    <source>
        <dbReference type="EMBL" id="KAF2033907.1"/>
    </source>
</evidence>
<dbReference type="AlphaFoldDB" id="A0A9P4HIM5"/>